<comment type="caution">
    <text evidence="5">The sequence shown here is derived from an EMBL/GenBank/DDBJ whole genome shotgun (WGS) entry which is preliminary data.</text>
</comment>
<dbReference type="Pfam" id="PF00963">
    <property type="entry name" value="Cohesin"/>
    <property type="match status" value="1"/>
</dbReference>
<accession>A0A9D1NHP3</accession>
<dbReference type="InterPro" id="IPR001119">
    <property type="entry name" value="SLH_dom"/>
</dbReference>
<keyword evidence="3" id="KW-0732">Signal</keyword>
<gene>
    <name evidence="5" type="ORF">IAC74_06810</name>
</gene>
<feature type="signal peptide" evidence="3">
    <location>
        <begin position="1"/>
        <end position="26"/>
    </location>
</feature>
<dbReference type="Proteomes" id="UP000886743">
    <property type="component" value="Unassembled WGS sequence"/>
</dbReference>
<dbReference type="CDD" id="cd08548">
    <property type="entry name" value="Type_I_cohesin_like"/>
    <property type="match status" value="1"/>
</dbReference>
<proteinExistence type="predicted"/>
<dbReference type="SUPFAM" id="SSF49384">
    <property type="entry name" value="Carbohydrate-binding domain"/>
    <property type="match status" value="1"/>
</dbReference>
<evidence type="ECO:0000313" key="5">
    <source>
        <dbReference type="EMBL" id="HIV03270.1"/>
    </source>
</evidence>
<sequence length="379" mass="40455">MKRRAIGKVIAIVLVLCMALSLGVFAEGQTRIYSETEINAAAGSEFTVPVYIENNPGIYCFTVSITYDEDVVEAVEGSEQAGDVLPTVLGNPAYMNTPDTRVVGINVDNVADDGLLFTYRFRIKEGVSTGQTTLSISTTTGSVKHLEQDLTTTVVNCTGSTCTVNIGTAAPTSEPTSDPTSNPTANPETPSFALKADAQTIKYMAPVSDTAFEPDRAATRYEVSEALYALLDFSGLEEADRFSDVDEAHREMVNALAQTPIIDGYPDGTFGGEQSITRAEFVKMVSVAAGIGTSDAQAEFTDLAPEHWASPYISAFVADGYIYGYPDGTFLPESEITRAEAVAIINRVLGVQKADGAAPRFDDLPADHWAYGDIMAAAK</sequence>
<dbReference type="GO" id="GO:0000272">
    <property type="term" value="P:polysaccharide catabolic process"/>
    <property type="evidence" value="ECO:0007669"/>
    <property type="project" value="InterPro"/>
</dbReference>
<feature type="region of interest" description="Disordered" evidence="2">
    <location>
        <begin position="168"/>
        <end position="190"/>
    </location>
</feature>
<feature type="domain" description="SLH" evidence="4">
    <location>
        <begin position="236"/>
        <end position="294"/>
    </location>
</feature>
<feature type="domain" description="SLH" evidence="4">
    <location>
        <begin position="296"/>
        <end position="359"/>
    </location>
</feature>
<dbReference type="InterPro" id="IPR051465">
    <property type="entry name" value="Cell_Envelope_Struct_Comp"/>
</dbReference>
<dbReference type="InterPro" id="IPR008965">
    <property type="entry name" value="CBM2/CBM3_carb-bd_dom_sf"/>
</dbReference>
<dbReference type="AlphaFoldDB" id="A0A9D1NHP3"/>
<evidence type="ECO:0000256" key="3">
    <source>
        <dbReference type="SAM" id="SignalP"/>
    </source>
</evidence>
<reference evidence="5" key="1">
    <citation type="submission" date="2020-10" db="EMBL/GenBank/DDBJ databases">
        <authorList>
            <person name="Gilroy R."/>
        </authorList>
    </citation>
    <scope>NUCLEOTIDE SEQUENCE</scope>
    <source>
        <strain evidence="5">4920</strain>
    </source>
</reference>
<feature type="chain" id="PRO_5038350205" evidence="3">
    <location>
        <begin position="27"/>
        <end position="379"/>
    </location>
</feature>
<evidence type="ECO:0000256" key="2">
    <source>
        <dbReference type="SAM" id="MobiDB-lite"/>
    </source>
</evidence>
<dbReference type="Pfam" id="PF00395">
    <property type="entry name" value="SLH"/>
    <property type="match status" value="2"/>
</dbReference>
<dbReference type="PANTHER" id="PTHR43308:SF5">
    <property type="entry name" value="S-LAYER PROTEIN _ PEPTIDOGLYCAN ENDO-BETA-N-ACETYLGLUCOSAMINIDASE"/>
    <property type="match status" value="1"/>
</dbReference>
<evidence type="ECO:0000313" key="6">
    <source>
        <dbReference type="Proteomes" id="UP000886743"/>
    </source>
</evidence>
<dbReference type="InterPro" id="IPR002102">
    <property type="entry name" value="Cohesin_dom"/>
</dbReference>
<keyword evidence="1" id="KW-0677">Repeat</keyword>
<name>A0A9D1NHP3_9FIRM</name>
<evidence type="ECO:0000256" key="1">
    <source>
        <dbReference type="ARBA" id="ARBA00022737"/>
    </source>
</evidence>
<dbReference type="Gene3D" id="2.60.40.680">
    <property type="match status" value="1"/>
</dbReference>
<dbReference type="EMBL" id="DVOF01000202">
    <property type="protein sequence ID" value="HIV03270.1"/>
    <property type="molecule type" value="Genomic_DNA"/>
</dbReference>
<feature type="compositionally biased region" description="Polar residues" evidence="2">
    <location>
        <begin position="168"/>
        <end position="189"/>
    </location>
</feature>
<protein>
    <submittedName>
        <fullName evidence="5">S-layer homology domain-containing protein</fullName>
    </submittedName>
</protein>
<organism evidence="5 6">
    <name type="scientific">Candidatus Aphodoplasma excrementigallinarum</name>
    <dbReference type="NCBI Taxonomy" id="2840673"/>
    <lineage>
        <taxon>Bacteria</taxon>
        <taxon>Bacillati</taxon>
        <taxon>Bacillota</taxon>
        <taxon>Clostridia</taxon>
        <taxon>Eubacteriales</taxon>
        <taxon>Candidatus Aphodoplasma</taxon>
    </lineage>
</organism>
<dbReference type="PROSITE" id="PS51272">
    <property type="entry name" value="SLH"/>
    <property type="match status" value="2"/>
</dbReference>
<dbReference type="PANTHER" id="PTHR43308">
    <property type="entry name" value="OUTER MEMBRANE PROTEIN ALPHA-RELATED"/>
    <property type="match status" value="1"/>
</dbReference>
<reference evidence="5" key="2">
    <citation type="journal article" date="2021" name="PeerJ">
        <title>Extensive microbial diversity within the chicken gut microbiome revealed by metagenomics and culture.</title>
        <authorList>
            <person name="Gilroy R."/>
            <person name="Ravi A."/>
            <person name="Getino M."/>
            <person name="Pursley I."/>
            <person name="Horton D.L."/>
            <person name="Alikhan N.F."/>
            <person name="Baker D."/>
            <person name="Gharbi K."/>
            <person name="Hall N."/>
            <person name="Watson M."/>
            <person name="Adriaenssens E.M."/>
            <person name="Foster-Nyarko E."/>
            <person name="Jarju S."/>
            <person name="Secka A."/>
            <person name="Antonio M."/>
            <person name="Oren A."/>
            <person name="Chaudhuri R.R."/>
            <person name="La Ragione R."/>
            <person name="Hildebrand F."/>
            <person name="Pallen M.J."/>
        </authorList>
    </citation>
    <scope>NUCLEOTIDE SEQUENCE</scope>
    <source>
        <strain evidence="5">4920</strain>
    </source>
</reference>
<evidence type="ECO:0000259" key="4">
    <source>
        <dbReference type="PROSITE" id="PS51272"/>
    </source>
</evidence>
<dbReference type="GO" id="GO:0030246">
    <property type="term" value="F:carbohydrate binding"/>
    <property type="evidence" value="ECO:0007669"/>
    <property type="project" value="InterPro"/>
</dbReference>